<keyword evidence="11" id="KW-1185">Reference proteome</keyword>
<keyword evidence="5" id="KW-0418">Kinase</keyword>
<dbReference type="PANTHER" id="PTHR43711:SF31">
    <property type="entry name" value="HISTIDINE KINASE"/>
    <property type="match status" value="1"/>
</dbReference>
<name>A0A5M8QAL5_9BACT</name>
<dbReference type="Pfam" id="PF02518">
    <property type="entry name" value="HATPase_c"/>
    <property type="match status" value="1"/>
</dbReference>
<evidence type="ECO:0000256" key="4">
    <source>
        <dbReference type="ARBA" id="ARBA00022679"/>
    </source>
</evidence>
<evidence type="ECO:0000256" key="5">
    <source>
        <dbReference type="ARBA" id="ARBA00022777"/>
    </source>
</evidence>
<evidence type="ECO:0000256" key="6">
    <source>
        <dbReference type="ARBA" id="ARBA00023012"/>
    </source>
</evidence>
<dbReference type="InterPro" id="IPR035965">
    <property type="entry name" value="PAS-like_dom_sf"/>
</dbReference>
<dbReference type="PRINTS" id="PR00344">
    <property type="entry name" value="BCTRLSENSOR"/>
</dbReference>
<evidence type="ECO:0000313" key="11">
    <source>
        <dbReference type="Proteomes" id="UP001570846"/>
    </source>
</evidence>
<dbReference type="InterPro" id="IPR036890">
    <property type="entry name" value="HATPase_C_sf"/>
</dbReference>
<reference evidence="8 10" key="1">
    <citation type="submission" date="2019-07" db="EMBL/GenBank/DDBJ databases">
        <authorList>
            <person name="Qu J.-H."/>
        </authorList>
    </citation>
    <scope>NUCLEOTIDE SEQUENCE [LARGE SCALE GENOMIC DNA]</scope>
    <source>
        <strain evidence="8 10">MDT1-10-3</strain>
    </source>
</reference>
<dbReference type="InterPro" id="IPR050736">
    <property type="entry name" value="Sensor_HK_Regulatory"/>
</dbReference>
<dbReference type="EMBL" id="VKKZ01000023">
    <property type="protein sequence ID" value="KAA6431856.1"/>
    <property type="molecule type" value="Genomic_DNA"/>
</dbReference>
<feature type="domain" description="Histidine kinase" evidence="7">
    <location>
        <begin position="143"/>
        <end position="363"/>
    </location>
</feature>
<dbReference type="InterPro" id="IPR036097">
    <property type="entry name" value="HisK_dim/P_sf"/>
</dbReference>
<dbReference type="InterPro" id="IPR013655">
    <property type="entry name" value="PAS_fold_3"/>
</dbReference>
<reference evidence="8 10" key="2">
    <citation type="submission" date="2019-09" db="EMBL/GenBank/DDBJ databases">
        <title>A bacterium isolated from glacier soil.</title>
        <authorList>
            <person name="Liu Q."/>
        </authorList>
    </citation>
    <scope>NUCLEOTIDE SEQUENCE [LARGE SCALE GENOMIC DNA]</scope>
    <source>
        <strain evidence="8 10">MDT1-10-3</strain>
    </source>
</reference>
<comment type="caution">
    <text evidence="8">The sequence shown here is derived from an EMBL/GenBank/DDBJ whole genome shotgun (WGS) entry which is preliminary data.</text>
</comment>
<keyword evidence="6" id="KW-0902">Two-component regulatory system</keyword>
<dbReference type="FunFam" id="3.30.565.10:FF:000006">
    <property type="entry name" value="Sensor histidine kinase WalK"/>
    <property type="match status" value="1"/>
</dbReference>
<keyword evidence="3" id="KW-0597">Phosphoprotein</keyword>
<dbReference type="Gene3D" id="3.30.450.20">
    <property type="entry name" value="PAS domain"/>
    <property type="match status" value="1"/>
</dbReference>
<evidence type="ECO:0000313" key="8">
    <source>
        <dbReference type="EMBL" id="KAA6431856.1"/>
    </source>
</evidence>
<reference evidence="9 11" key="3">
    <citation type="submission" date="2024-08" db="EMBL/GenBank/DDBJ databases">
        <authorList>
            <person name="Wei W."/>
        </authorList>
    </citation>
    <scope>NUCLEOTIDE SEQUENCE [LARGE SCALE GENOMIC DNA]</scope>
    <source>
        <strain evidence="9 11">XU2</strain>
    </source>
</reference>
<dbReference type="SMART" id="SM00387">
    <property type="entry name" value="HATPase_c"/>
    <property type="match status" value="1"/>
</dbReference>
<accession>A0A5M8QAL5</accession>
<dbReference type="EC" id="2.7.13.3" evidence="2"/>
<dbReference type="Proteomes" id="UP001570846">
    <property type="component" value="Unassembled WGS sequence"/>
</dbReference>
<dbReference type="AlphaFoldDB" id="A0A5M8QAL5"/>
<dbReference type="InterPro" id="IPR005467">
    <property type="entry name" value="His_kinase_dom"/>
</dbReference>
<protein>
    <recommendedName>
        <fullName evidence="2">histidine kinase</fullName>
        <ecNumber evidence="2">2.7.13.3</ecNumber>
    </recommendedName>
</protein>
<dbReference type="InterPro" id="IPR004358">
    <property type="entry name" value="Sig_transdc_His_kin-like_C"/>
</dbReference>
<dbReference type="EMBL" id="JBGOGF010000005">
    <property type="protein sequence ID" value="MFA1771669.1"/>
    <property type="molecule type" value="Genomic_DNA"/>
</dbReference>
<evidence type="ECO:0000313" key="10">
    <source>
        <dbReference type="Proteomes" id="UP000323866"/>
    </source>
</evidence>
<keyword evidence="9" id="KW-0067">ATP-binding</keyword>
<dbReference type="InterPro" id="IPR000014">
    <property type="entry name" value="PAS"/>
</dbReference>
<dbReference type="CDD" id="cd00130">
    <property type="entry name" value="PAS"/>
    <property type="match status" value="1"/>
</dbReference>
<organism evidence="8 10">
    <name type="scientific">Rufibacter glacialis</name>
    <dbReference type="NCBI Taxonomy" id="1259555"/>
    <lineage>
        <taxon>Bacteria</taxon>
        <taxon>Pseudomonadati</taxon>
        <taxon>Bacteroidota</taxon>
        <taxon>Cytophagia</taxon>
        <taxon>Cytophagales</taxon>
        <taxon>Hymenobacteraceae</taxon>
        <taxon>Rufibacter</taxon>
    </lineage>
</organism>
<sequence>MPSTNLPPDFYEALIERTGQAFFAFDLGQLRLVYQNSAFEAAFKVPEGTSTQQEWLEVVHPEDRNYVVGKLPEVLASGVCHSLEFRVQLPGQPGQWVCLSASVVEKGDGQRLLVGHVEDVTTQRKYNDHLKKFSNKKNSVLNILAHDLAGPLGMIHNLSGLLTDQLKALEEEESQKTIALIERISKHGSTILRDFMNHEFLESSQTDLVTRRVNVTEKVREALEEYLGEKGRLMDVRFEFQYSHEEIFVDLDDLKFLQVITNLISNSLKFTPPGGVITISLEKEETTFLVKVADTGVGIPKEFHEHLFEKFTKARRPGLKGEQSVGLGMSIVKTIVDWHKGDIWLESEENKGTTFFLRLPKVQIP</sequence>
<dbReference type="RefSeq" id="WP_149099875.1">
    <property type="nucleotide sequence ID" value="NZ_BMMG01000006.1"/>
</dbReference>
<evidence type="ECO:0000256" key="1">
    <source>
        <dbReference type="ARBA" id="ARBA00000085"/>
    </source>
</evidence>
<evidence type="ECO:0000256" key="3">
    <source>
        <dbReference type="ARBA" id="ARBA00022553"/>
    </source>
</evidence>
<dbReference type="SUPFAM" id="SSF47384">
    <property type="entry name" value="Homodimeric domain of signal transducing histidine kinase"/>
    <property type="match status" value="1"/>
</dbReference>
<dbReference type="GO" id="GO:0000155">
    <property type="term" value="F:phosphorelay sensor kinase activity"/>
    <property type="evidence" value="ECO:0007669"/>
    <property type="project" value="InterPro"/>
</dbReference>
<comment type="catalytic activity">
    <reaction evidence="1">
        <text>ATP + protein L-histidine = ADP + protein N-phospho-L-histidine.</text>
        <dbReference type="EC" id="2.7.13.3"/>
    </reaction>
</comment>
<dbReference type="SUPFAM" id="SSF55874">
    <property type="entry name" value="ATPase domain of HSP90 chaperone/DNA topoisomerase II/histidine kinase"/>
    <property type="match status" value="1"/>
</dbReference>
<dbReference type="Pfam" id="PF08447">
    <property type="entry name" value="PAS_3"/>
    <property type="match status" value="1"/>
</dbReference>
<dbReference type="CDD" id="cd00075">
    <property type="entry name" value="HATPase"/>
    <property type="match status" value="1"/>
</dbReference>
<dbReference type="Gene3D" id="1.10.287.130">
    <property type="match status" value="1"/>
</dbReference>
<evidence type="ECO:0000313" key="9">
    <source>
        <dbReference type="EMBL" id="MFA1771669.1"/>
    </source>
</evidence>
<proteinExistence type="predicted"/>
<gene>
    <name evidence="9" type="ORF">ACD591_10230</name>
    <name evidence="8" type="ORF">FOE74_17250</name>
</gene>
<keyword evidence="9" id="KW-0547">Nucleotide-binding</keyword>
<dbReference type="Proteomes" id="UP000323866">
    <property type="component" value="Unassembled WGS sequence"/>
</dbReference>
<dbReference type="PROSITE" id="PS50109">
    <property type="entry name" value="HIS_KIN"/>
    <property type="match status" value="1"/>
</dbReference>
<dbReference type="Gene3D" id="3.30.565.10">
    <property type="entry name" value="Histidine kinase-like ATPase, C-terminal domain"/>
    <property type="match status" value="1"/>
</dbReference>
<evidence type="ECO:0000259" key="7">
    <source>
        <dbReference type="PROSITE" id="PS50109"/>
    </source>
</evidence>
<dbReference type="PANTHER" id="PTHR43711">
    <property type="entry name" value="TWO-COMPONENT HISTIDINE KINASE"/>
    <property type="match status" value="1"/>
</dbReference>
<evidence type="ECO:0000256" key="2">
    <source>
        <dbReference type="ARBA" id="ARBA00012438"/>
    </source>
</evidence>
<dbReference type="InterPro" id="IPR003594">
    <property type="entry name" value="HATPase_dom"/>
</dbReference>
<dbReference type="SUPFAM" id="SSF55785">
    <property type="entry name" value="PYP-like sensor domain (PAS domain)"/>
    <property type="match status" value="1"/>
</dbReference>
<keyword evidence="4" id="KW-0808">Transferase</keyword>
<dbReference type="OrthoDB" id="9757990at2"/>
<dbReference type="GO" id="GO:0005524">
    <property type="term" value="F:ATP binding"/>
    <property type="evidence" value="ECO:0007669"/>
    <property type="project" value="UniProtKB-KW"/>
</dbReference>